<dbReference type="AlphaFoldDB" id="A0A1I4V1Q8"/>
<dbReference type="Pfam" id="PF09411">
    <property type="entry name" value="PagL"/>
    <property type="match status" value="1"/>
</dbReference>
<sequence>MTLRTLSQIFFLLLGVKSIAQESTTSIKNNVNFIGIGYAMGETIPSISIFPETKTQKGVDFTFGTTTFENDTWAKRLNYPKTGILLSFADFGNKEKVGYGISVMPFFDFGVLNSVTPRIRFQVGLGGSYNNVIYDKVTNPGNFGISTHFTWAFRSFLYYDLVHRKDFNLKIGGGFTHFSNGHTRLPNHGLNSYLATVKTELNFVKNTASVPTLVSPSDQSHTQTYYGTRLGLGQKVLARDYNALKNVYTSSFSVGRIKDKTFKYGVGFFYRFYDDYYDYIKEEGSVINTQFPALKNNPFRNASAIGLYTNFEVLIHHISIETELGINVYKPAFKLDWYLNNGSAASGVYIPKPFGLKAKTKQYISSRLGFRYYAITAKKAPQHNVFVAATINANLGQADFSELSFGYVYSPKRASK</sequence>
<dbReference type="EMBL" id="FOUT01000004">
    <property type="protein sequence ID" value="SFM95075.1"/>
    <property type="molecule type" value="Genomic_DNA"/>
</dbReference>
<evidence type="ECO:0000313" key="1">
    <source>
        <dbReference type="EMBL" id="SFM95075.1"/>
    </source>
</evidence>
<keyword evidence="2" id="KW-1185">Reference proteome</keyword>
<reference evidence="2" key="1">
    <citation type="submission" date="2016-10" db="EMBL/GenBank/DDBJ databases">
        <authorList>
            <person name="Varghese N."/>
            <person name="Submissions S."/>
        </authorList>
    </citation>
    <scope>NUCLEOTIDE SEQUENCE [LARGE SCALE GENOMIC DNA]</scope>
    <source>
        <strain evidence="2">DSM 4002</strain>
    </source>
</reference>
<dbReference type="Proteomes" id="UP000182961">
    <property type="component" value="Unassembled WGS sequence"/>
</dbReference>
<dbReference type="InterPro" id="IPR018550">
    <property type="entry name" value="Lipid-A_deacylase-rel"/>
</dbReference>
<name>A0A1I4V1Q8_9FLAO</name>
<protein>
    <submittedName>
        <fullName evidence="1">Lipid A 3-O-deacylase (PagL)</fullName>
    </submittedName>
</protein>
<evidence type="ECO:0000313" key="2">
    <source>
        <dbReference type="Proteomes" id="UP000182961"/>
    </source>
</evidence>
<dbReference type="Gene3D" id="2.40.160.20">
    <property type="match status" value="1"/>
</dbReference>
<proteinExistence type="predicted"/>
<accession>A0A1I4V1Q8</accession>
<dbReference type="RefSeq" id="WP_081764634.1">
    <property type="nucleotide sequence ID" value="NZ_CBCRUM010000003.1"/>
</dbReference>
<gene>
    <name evidence="1" type="ORF">SAMN05444143_10483</name>
</gene>
<dbReference type="eggNOG" id="ENOG502Z8CE">
    <property type="taxonomic scope" value="Bacteria"/>
</dbReference>
<organism evidence="1 2">
    <name type="scientific">Flavobacterium succinicans</name>
    <dbReference type="NCBI Taxonomy" id="29536"/>
    <lineage>
        <taxon>Bacteria</taxon>
        <taxon>Pseudomonadati</taxon>
        <taxon>Bacteroidota</taxon>
        <taxon>Flavobacteriia</taxon>
        <taxon>Flavobacteriales</taxon>
        <taxon>Flavobacteriaceae</taxon>
        <taxon>Flavobacterium</taxon>
    </lineage>
</organism>